<comment type="caution">
    <text evidence="1">The sequence shown here is derived from an EMBL/GenBank/DDBJ whole genome shotgun (WGS) entry which is preliminary data.</text>
</comment>
<evidence type="ECO:0000313" key="1">
    <source>
        <dbReference type="EMBL" id="MBP2113387.1"/>
    </source>
</evidence>
<dbReference type="InterPro" id="IPR036390">
    <property type="entry name" value="WH_DNA-bd_sf"/>
</dbReference>
<sequence length="328" mass="38478">MEDLLIILKHIYQSNINYVGKLNEKNLLEEARFANWMSAFIVRRLKRDYFSSGMKIDVITETLRDKFSNISTYLDKLEADGLLVKYNDYVIITELGIFVYAKYNNDNNYSVDYNDFIIKGKEFILKGLSQITINKAEKLFPHGLSQKEIVFVVFLLLNSAVSKESAFSIKETTSGFPHDINPIIKSFIKIYSKLFNDSEYQDVIMQEKEFSNFMRRNTGNGTLGRVFNSYFFSNYQKSNMVRTIYFDLLSDIKGYEAKLKEVLDILFDSIKHLTEEDIFAKNLRELTVSYIVENPLLAHEQLLYFNNVEYRRLLYSIISIIDKEFLIE</sequence>
<dbReference type="RefSeq" id="WP_209875383.1">
    <property type="nucleotide sequence ID" value="NZ_JAGGLV010000011.1"/>
</dbReference>
<gene>
    <name evidence="1" type="ORF">J2Z70_003547</name>
</gene>
<organism evidence="1 2">
    <name type="scientific">Paenibacillus silagei</name>
    <dbReference type="NCBI Taxonomy" id="1670801"/>
    <lineage>
        <taxon>Bacteria</taxon>
        <taxon>Bacillati</taxon>
        <taxon>Bacillota</taxon>
        <taxon>Bacilli</taxon>
        <taxon>Bacillales</taxon>
        <taxon>Paenibacillaceae</taxon>
        <taxon>Paenibacillus</taxon>
    </lineage>
</organism>
<reference evidence="1 2" key="1">
    <citation type="submission" date="2021-03" db="EMBL/GenBank/DDBJ databases">
        <title>Genomic Encyclopedia of Type Strains, Phase IV (KMG-IV): sequencing the most valuable type-strain genomes for metagenomic binning, comparative biology and taxonomic classification.</title>
        <authorList>
            <person name="Goeker M."/>
        </authorList>
    </citation>
    <scope>NUCLEOTIDE SEQUENCE [LARGE SCALE GENOMIC DNA]</scope>
    <source>
        <strain evidence="1 2">DSM 101953</strain>
    </source>
</reference>
<protein>
    <submittedName>
        <fullName evidence="1">Uncharacterized protein</fullName>
    </submittedName>
</protein>
<evidence type="ECO:0000313" key="2">
    <source>
        <dbReference type="Proteomes" id="UP000773462"/>
    </source>
</evidence>
<keyword evidence="2" id="KW-1185">Reference proteome</keyword>
<proteinExistence type="predicted"/>
<name>A0ABS4NTJ9_9BACL</name>
<dbReference type="Proteomes" id="UP000773462">
    <property type="component" value="Unassembled WGS sequence"/>
</dbReference>
<dbReference type="EMBL" id="JAGGLV010000011">
    <property type="protein sequence ID" value="MBP2113387.1"/>
    <property type="molecule type" value="Genomic_DNA"/>
</dbReference>
<accession>A0ABS4NTJ9</accession>
<dbReference type="SUPFAM" id="SSF46785">
    <property type="entry name" value="Winged helix' DNA-binding domain"/>
    <property type="match status" value="1"/>
</dbReference>